<comment type="caution">
    <text evidence="2">The sequence shown here is derived from an EMBL/GenBank/DDBJ whole genome shotgun (WGS) entry which is preliminary data.</text>
</comment>
<dbReference type="PANTHER" id="PTHR15751:SF12">
    <property type="entry name" value="TRAFFICKING KINESIN-BINDING PROTEIN MILT"/>
    <property type="match status" value="1"/>
</dbReference>
<evidence type="ECO:0000313" key="2">
    <source>
        <dbReference type="EMBL" id="GBP16734.1"/>
    </source>
</evidence>
<organism evidence="2 3">
    <name type="scientific">Eumeta variegata</name>
    <name type="common">Bagworm moth</name>
    <name type="synonym">Eumeta japonica</name>
    <dbReference type="NCBI Taxonomy" id="151549"/>
    <lineage>
        <taxon>Eukaryota</taxon>
        <taxon>Metazoa</taxon>
        <taxon>Ecdysozoa</taxon>
        <taxon>Arthropoda</taxon>
        <taxon>Hexapoda</taxon>
        <taxon>Insecta</taxon>
        <taxon>Pterygota</taxon>
        <taxon>Neoptera</taxon>
        <taxon>Endopterygota</taxon>
        <taxon>Lepidoptera</taxon>
        <taxon>Glossata</taxon>
        <taxon>Ditrysia</taxon>
        <taxon>Tineoidea</taxon>
        <taxon>Psychidae</taxon>
        <taxon>Oiketicinae</taxon>
        <taxon>Eumeta</taxon>
    </lineage>
</organism>
<reference evidence="2 3" key="1">
    <citation type="journal article" date="2019" name="Commun. Biol.">
        <title>The bagworm genome reveals a unique fibroin gene that provides high tensile strength.</title>
        <authorList>
            <person name="Kono N."/>
            <person name="Nakamura H."/>
            <person name="Ohtoshi R."/>
            <person name="Tomita M."/>
            <person name="Numata K."/>
            <person name="Arakawa K."/>
        </authorList>
    </citation>
    <scope>NUCLEOTIDE SEQUENCE [LARGE SCALE GENOMIC DNA]</scope>
</reference>
<dbReference type="GO" id="GO:0031410">
    <property type="term" value="C:cytoplasmic vesicle"/>
    <property type="evidence" value="ECO:0007669"/>
    <property type="project" value="TreeGrafter"/>
</dbReference>
<dbReference type="Pfam" id="PF12448">
    <property type="entry name" value="Milton"/>
    <property type="match status" value="1"/>
</dbReference>
<dbReference type="GO" id="GO:0017022">
    <property type="term" value="F:myosin binding"/>
    <property type="evidence" value="ECO:0007669"/>
    <property type="project" value="TreeGrafter"/>
</dbReference>
<dbReference type="GO" id="GO:0005739">
    <property type="term" value="C:mitochondrion"/>
    <property type="evidence" value="ECO:0007669"/>
    <property type="project" value="TreeGrafter"/>
</dbReference>
<dbReference type="GO" id="GO:0047496">
    <property type="term" value="P:vesicle transport along microtubule"/>
    <property type="evidence" value="ECO:0007669"/>
    <property type="project" value="TreeGrafter"/>
</dbReference>
<gene>
    <name evidence="2" type="primary">milt</name>
    <name evidence="2" type="ORF">EVAR_101720_1</name>
</gene>
<dbReference type="InterPro" id="IPR022154">
    <property type="entry name" value="TRAK1/2_C"/>
</dbReference>
<proteinExistence type="predicted"/>
<dbReference type="Proteomes" id="UP000299102">
    <property type="component" value="Unassembled WGS sequence"/>
</dbReference>
<sequence>MTHLGAMAMSSASGPLRRRLSNSTIWLVPGAKELEALKRLTPAEVLARRAMLSYAPAGTYSYDDQQPTAALPLESERQTALCRLAHLECLHRPTCHHRRFISGVFLKLQIVKPIEGSQTLLDASGNTYLSGLLEERPGVTIRSRSR</sequence>
<dbReference type="GO" id="GO:0048311">
    <property type="term" value="P:mitochondrion distribution"/>
    <property type="evidence" value="ECO:0007669"/>
    <property type="project" value="TreeGrafter"/>
</dbReference>
<keyword evidence="3" id="KW-1185">Reference proteome</keyword>
<dbReference type="InterPro" id="IPR051946">
    <property type="entry name" value="Intracell_Traff-Reg"/>
</dbReference>
<evidence type="ECO:0000259" key="1">
    <source>
        <dbReference type="Pfam" id="PF12448"/>
    </source>
</evidence>
<dbReference type="GO" id="GO:0006605">
    <property type="term" value="P:protein targeting"/>
    <property type="evidence" value="ECO:0007669"/>
    <property type="project" value="TreeGrafter"/>
</dbReference>
<feature type="domain" description="Trafficking kinesin-binding protein C-terminal" evidence="1">
    <location>
        <begin position="29"/>
        <end position="117"/>
    </location>
</feature>
<protein>
    <submittedName>
        <fullName evidence="2">Trafficking kinesin-binding protein milt</fullName>
    </submittedName>
</protein>
<accession>A0A4C1TS51</accession>
<name>A0A4C1TS51_EUMVA</name>
<dbReference type="STRING" id="151549.A0A4C1TS51"/>
<dbReference type="AlphaFoldDB" id="A0A4C1TS51"/>
<dbReference type="EMBL" id="BGZK01006111">
    <property type="protein sequence ID" value="GBP16734.1"/>
    <property type="molecule type" value="Genomic_DNA"/>
</dbReference>
<evidence type="ECO:0000313" key="3">
    <source>
        <dbReference type="Proteomes" id="UP000299102"/>
    </source>
</evidence>
<dbReference type="OrthoDB" id="10067624at2759"/>
<dbReference type="PANTHER" id="PTHR15751">
    <property type="entry name" value="TRAFFICKING KINESIN-BINDING PROTEIN"/>
    <property type="match status" value="1"/>
</dbReference>